<reference evidence="2 3" key="1">
    <citation type="journal article" date="2018" name="Arch. Microbiol.">
        <title>New insights into the metabolic potential of the phototrophic purple bacterium Rhodopila globiformis DSM 161(T) from its draft genome sequence and evidence for a vanadium-dependent nitrogenase.</title>
        <authorList>
            <person name="Imhoff J.F."/>
            <person name="Rahn T."/>
            <person name="Kunzel S."/>
            <person name="Neulinger S.C."/>
        </authorList>
    </citation>
    <scope>NUCLEOTIDE SEQUENCE [LARGE SCALE GENOMIC DNA]</scope>
    <source>
        <strain evidence="2 3">DSM 16996</strain>
    </source>
</reference>
<gene>
    <name evidence="2" type="ORF">CCR94_19900</name>
</gene>
<evidence type="ECO:0000313" key="3">
    <source>
        <dbReference type="Proteomes" id="UP000239089"/>
    </source>
</evidence>
<name>A0A2S6MYP2_9HYPH</name>
<keyword evidence="1" id="KW-0472">Membrane</keyword>
<comment type="caution">
    <text evidence="2">The sequence shown here is derived from an EMBL/GenBank/DDBJ whole genome shotgun (WGS) entry which is preliminary data.</text>
</comment>
<accession>A0A2S6MYP2</accession>
<keyword evidence="1" id="KW-0812">Transmembrane</keyword>
<sequence length="70" mass="7597">MHSRAPRGEGRLAERDMKRSWLHFLKASEGMAVVEYALLAALLAVAAISGLNMLGAKVNSHYQAISNAMN</sequence>
<evidence type="ECO:0000313" key="2">
    <source>
        <dbReference type="EMBL" id="PPQ27494.1"/>
    </source>
</evidence>
<dbReference type="AlphaFoldDB" id="A0A2S6MYP2"/>
<protein>
    <recommendedName>
        <fullName evidence="4">Flp family type IVb pilin</fullName>
    </recommendedName>
</protein>
<feature type="transmembrane region" description="Helical" evidence="1">
    <location>
        <begin position="36"/>
        <end position="54"/>
    </location>
</feature>
<organism evidence="2 3">
    <name type="scientific">Rhodoblastus sphagnicola</name>
    <dbReference type="NCBI Taxonomy" id="333368"/>
    <lineage>
        <taxon>Bacteria</taxon>
        <taxon>Pseudomonadati</taxon>
        <taxon>Pseudomonadota</taxon>
        <taxon>Alphaproteobacteria</taxon>
        <taxon>Hyphomicrobiales</taxon>
        <taxon>Rhodoblastaceae</taxon>
        <taxon>Rhodoblastus</taxon>
    </lineage>
</organism>
<evidence type="ECO:0000256" key="1">
    <source>
        <dbReference type="SAM" id="Phobius"/>
    </source>
</evidence>
<dbReference type="Proteomes" id="UP000239089">
    <property type="component" value="Unassembled WGS sequence"/>
</dbReference>
<dbReference type="EMBL" id="NHSJ01000123">
    <property type="protein sequence ID" value="PPQ27494.1"/>
    <property type="molecule type" value="Genomic_DNA"/>
</dbReference>
<keyword evidence="3" id="KW-1185">Reference proteome</keyword>
<proteinExistence type="predicted"/>
<evidence type="ECO:0008006" key="4">
    <source>
        <dbReference type="Google" id="ProtNLM"/>
    </source>
</evidence>
<keyword evidence="1" id="KW-1133">Transmembrane helix</keyword>